<dbReference type="PANTHER" id="PTHR37951">
    <property type="entry name" value="CYTOPLASMIC PROTEIN-RELATED"/>
    <property type="match status" value="1"/>
</dbReference>
<proteinExistence type="predicted"/>
<dbReference type="Pfam" id="PF06812">
    <property type="entry name" value="ImpA_N"/>
    <property type="match status" value="1"/>
</dbReference>
<dbReference type="InterPro" id="IPR017740">
    <property type="entry name" value="TssA-like"/>
</dbReference>
<dbReference type="Pfam" id="PF16989">
    <property type="entry name" value="T6SS_VasJ"/>
    <property type="match status" value="1"/>
</dbReference>
<reference evidence="3 4" key="1">
    <citation type="journal article" date="2012" name="Stand. Genomic Sci.">
        <title>Complete genome sequence of Terriglobus saanensis type strain SP1PR4(T), an Acidobacteria from tundra soil.</title>
        <authorList>
            <person name="Rawat S.R."/>
            <person name="Mannisto M.K."/>
            <person name="Starovoytov V."/>
            <person name="Goodwin L."/>
            <person name="Nolan M."/>
            <person name="Hauser L."/>
            <person name="Land M."/>
            <person name="Davenport K.W."/>
            <person name="Woyke T."/>
            <person name="Haggblom M.M."/>
        </authorList>
    </citation>
    <scope>NUCLEOTIDE SEQUENCE</scope>
    <source>
        <strain evidence="4">ATCC BAA-1853 / DSM 23119 / SP1PR4</strain>
    </source>
</reference>
<dbReference type="Proteomes" id="UP000006844">
    <property type="component" value="Chromosome"/>
</dbReference>
<dbReference type="InterPro" id="IPR017739">
    <property type="entry name" value="T6SS-assoc_VCA0119"/>
</dbReference>
<accession>E8UX29</accession>
<name>E8UX29_TERSS</name>
<sequence length="630" mass="69893">MFLIESLMLPIREDEPSGDSLRYDRIFDQIAEARAEEDETLPTGNWERQAKRADVSQVISLTCETLQNRSKDLWLAAWLGEASIRQEKWKALPESLNLLLRLQEEFWDSLYPEVEEGDLGLRIAPLQWAMTRYAALVYELPVTVEAFGFHVYQAARAIGYQADADQDEVARAARAAAIEQGKLTPEDLDVALAATSKSFYVSLVALFTETSEVLQNLHSFCEARYGDDGPSLVKIRTAVDEVGNLALSLLRKKRELDPDPASNKPEPDDASKQSEQQDRLDEIPPQDEAILSLVDAGTAEADLVPLPEKSTPETTAGSGDSSAFFQYDSWDSAVAQVQRCADFMFTQRPDHPAPYLLLNSLMSSDAMTGLRVAAPSSETRLLLKQTSEEGDWTGLLQKTMTALATPFGTEWLDLHHYLWLASTELGYETLADCARDHVRAMYRRFGAPLIGLVFEDDTPTANSGTLQWLQRDVLDIAESETRAETSLQAADTEESPWSSEQELFVLANEWAASGDLQKALRVLTGDTIAANGRILFQRKLEVARLCLEAGQSLVAEPLLRRLLDEADERHLAHWEGHGMVGSVLTLLLRSTDANGTRNEVPEENRSSIFARLCAIDAVAALAHATSVQHE</sequence>
<dbReference type="NCBIfam" id="TIGR03363">
    <property type="entry name" value="VI_chp_8"/>
    <property type="match status" value="1"/>
</dbReference>
<feature type="region of interest" description="Disordered" evidence="1">
    <location>
        <begin position="253"/>
        <end position="283"/>
    </location>
</feature>
<protein>
    <submittedName>
        <fullName evidence="3">Type VI secretion-associated protein, ImpA family</fullName>
    </submittedName>
</protein>
<feature type="domain" description="ImpA N-terminal" evidence="2">
    <location>
        <begin position="10"/>
        <end position="129"/>
    </location>
</feature>
<evidence type="ECO:0000313" key="3">
    <source>
        <dbReference type="EMBL" id="ADV81916.1"/>
    </source>
</evidence>
<feature type="compositionally biased region" description="Basic and acidic residues" evidence="1">
    <location>
        <begin position="265"/>
        <end position="282"/>
    </location>
</feature>
<dbReference type="STRING" id="401053.AciPR4_1085"/>
<keyword evidence="4" id="KW-1185">Reference proteome</keyword>
<dbReference type="eggNOG" id="COG3515">
    <property type="taxonomic scope" value="Bacteria"/>
</dbReference>
<evidence type="ECO:0000256" key="1">
    <source>
        <dbReference type="SAM" id="MobiDB-lite"/>
    </source>
</evidence>
<dbReference type="KEGG" id="tsa:AciPR4_1085"/>
<evidence type="ECO:0000259" key="2">
    <source>
        <dbReference type="Pfam" id="PF06812"/>
    </source>
</evidence>
<dbReference type="AlphaFoldDB" id="E8UX29"/>
<dbReference type="InterPro" id="IPR010657">
    <property type="entry name" value="ImpA_N"/>
</dbReference>
<organism evidence="3 4">
    <name type="scientific">Terriglobus saanensis (strain ATCC BAA-1853 / DSM 23119 / SP1PR4)</name>
    <dbReference type="NCBI Taxonomy" id="401053"/>
    <lineage>
        <taxon>Bacteria</taxon>
        <taxon>Pseudomonadati</taxon>
        <taxon>Acidobacteriota</taxon>
        <taxon>Terriglobia</taxon>
        <taxon>Terriglobales</taxon>
        <taxon>Acidobacteriaceae</taxon>
        <taxon>Terriglobus</taxon>
    </lineage>
</organism>
<evidence type="ECO:0000313" key="4">
    <source>
        <dbReference type="Proteomes" id="UP000006844"/>
    </source>
</evidence>
<dbReference type="HOGENOM" id="CLU_031288_0_0_0"/>
<dbReference type="PANTHER" id="PTHR37951:SF1">
    <property type="entry name" value="TYPE VI SECRETION SYSTEM COMPONENT TSSA1"/>
    <property type="match status" value="1"/>
</dbReference>
<dbReference type="EMBL" id="CP002467">
    <property type="protein sequence ID" value="ADV81916.1"/>
    <property type="molecule type" value="Genomic_DNA"/>
</dbReference>
<gene>
    <name evidence="3" type="ordered locus">AciPR4_1085</name>
</gene>